<sequence>MEHPPQARRGPRAQSGHSEQGHAGEVSLESVLGALPPGGPEDEAQDGGFHPRSAGALAQVPGPKCQSALQLLSGNEGLLKRACNICGHNSINSHNSIYSENSIASHIITSHNILSYYNILCWHRDYVLSCHNNDSIHNHDNIHNCSGHNYPNNNNSNGNSTHSDNFYHQQNFINYDYSQNNSSNRDKYKNNKNSSHKDYPSPDYNSSHNYYSGHDDASIHSIISRRRAYIISSPNIISCHISSGHITSRHNITPSHIIGFNHR</sequence>
<gene>
    <name evidence="2" type="ORF">NDU88_006292</name>
</gene>
<dbReference type="EMBL" id="JANPWB010000010">
    <property type="protein sequence ID" value="KAJ1139930.1"/>
    <property type="molecule type" value="Genomic_DNA"/>
</dbReference>
<dbReference type="AlphaFoldDB" id="A0AAV7QLB4"/>
<proteinExistence type="predicted"/>
<evidence type="ECO:0000313" key="3">
    <source>
        <dbReference type="Proteomes" id="UP001066276"/>
    </source>
</evidence>
<organism evidence="2 3">
    <name type="scientific">Pleurodeles waltl</name>
    <name type="common">Iberian ribbed newt</name>
    <dbReference type="NCBI Taxonomy" id="8319"/>
    <lineage>
        <taxon>Eukaryota</taxon>
        <taxon>Metazoa</taxon>
        <taxon>Chordata</taxon>
        <taxon>Craniata</taxon>
        <taxon>Vertebrata</taxon>
        <taxon>Euteleostomi</taxon>
        <taxon>Amphibia</taxon>
        <taxon>Batrachia</taxon>
        <taxon>Caudata</taxon>
        <taxon>Salamandroidea</taxon>
        <taxon>Salamandridae</taxon>
        <taxon>Pleurodelinae</taxon>
        <taxon>Pleurodeles</taxon>
    </lineage>
</organism>
<keyword evidence="3" id="KW-1185">Reference proteome</keyword>
<dbReference type="Proteomes" id="UP001066276">
    <property type="component" value="Chromosome 6"/>
</dbReference>
<protein>
    <submittedName>
        <fullName evidence="2">Uncharacterized protein</fullName>
    </submittedName>
</protein>
<evidence type="ECO:0000256" key="1">
    <source>
        <dbReference type="SAM" id="MobiDB-lite"/>
    </source>
</evidence>
<feature type="region of interest" description="Disordered" evidence="1">
    <location>
        <begin position="178"/>
        <end position="207"/>
    </location>
</feature>
<evidence type="ECO:0000313" key="2">
    <source>
        <dbReference type="EMBL" id="KAJ1139930.1"/>
    </source>
</evidence>
<comment type="caution">
    <text evidence="2">The sequence shown here is derived from an EMBL/GenBank/DDBJ whole genome shotgun (WGS) entry which is preliminary data.</text>
</comment>
<feature type="compositionally biased region" description="Basic and acidic residues" evidence="1">
    <location>
        <begin position="184"/>
        <end position="200"/>
    </location>
</feature>
<accession>A0AAV7QLB4</accession>
<feature type="region of interest" description="Disordered" evidence="1">
    <location>
        <begin position="1"/>
        <end position="55"/>
    </location>
</feature>
<reference evidence="2" key="1">
    <citation type="journal article" date="2022" name="bioRxiv">
        <title>Sequencing and chromosome-scale assembly of the giantPleurodeles waltlgenome.</title>
        <authorList>
            <person name="Brown T."/>
            <person name="Elewa A."/>
            <person name="Iarovenko S."/>
            <person name="Subramanian E."/>
            <person name="Araus A.J."/>
            <person name="Petzold A."/>
            <person name="Susuki M."/>
            <person name="Suzuki K.-i.T."/>
            <person name="Hayashi T."/>
            <person name="Toyoda A."/>
            <person name="Oliveira C."/>
            <person name="Osipova E."/>
            <person name="Leigh N.D."/>
            <person name="Simon A."/>
            <person name="Yun M.H."/>
        </authorList>
    </citation>
    <scope>NUCLEOTIDE SEQUENCE</scope>
    <source>
        <strain evidence="2">20211129_DDA</strain>
        <tissue evidence="2">Liver</tissue>
    </source>
</reference>
<name>A0AAV7QLB4_PLEWA</name>